<evidence type="ECO:0000256" key="2">
    <source>
        <dbReference type="ARBA" id="ARBA00022771"/>
    </source>
</evidence>
<dbReference type="InterPro" id="IPR026811">
    <property type="entry name" value="CIZ1"/>
</dbReference>
<dbReference type="Ensembl" id="ENSPCOT00000040198.1">
    <property type="protein sequence ID" value="ENSPCOP00000029262.1"/>
    <property type="gene ID" value="ENSPCOG00000027303.1"/>
</dbReference>
<evidence type="ECO:0000256" key="1">
    <source>
        <dbReference type="ARBA" id="ARBA00022723"/>
    </source>
</evidence>
<feature type="coiled-coil region" evidence="4">
    <location>
        <begin position="106"/>
        <end position="133"/>
    </location>
</feature>
<dbReference type="PANTHER" id="PTHR15491:SF9">
    <property type="entry name" value="CIP1-INTERACTING ZINC FINGER PROTEIN"/>
    <property type="match status" value="1"/>
</dbReference>
<dbReference type="Proteomes" id="UP000233160">
    <property type="component" value="Unassembled WGS sequence"/>
</dbReference>
<feature type="compositionally biased region" description="Polar residues" evidence="5">
    <location>
        <begin position="435"/>
        <end position="451"/>
    </location>
</feature>
<feature type="region of interest" description="Disordered" evidence="5">
    <location>
        <begin position="978"/>
        <end position="1018"/>
    </location>
</feature>
<dbReference type="Gene3D" id="3.30.160.60">
    <property type="entry name" value="Classic Zinc Finger"/>
    <property type="match status" value="2"/>
</dbReference>
<dbReference type="GO" id="GO:0030332">
    <property type="term" value="F:cyclin binding"/>
    <property type="evidence" value="ECO:0007669"/>
    <property type="project" value="Ensembl"/>
</dbReference>
<dbReference type="GO" id="GO:0005886">
    <property type="term" value="C:plasma membrane"/>
    <property type="evidence" value="ECO:0007669"/>
    <property type="project" value="Ensembl"/>
</dbReference>
<feature type="compositionally biased region" description="Low complexity" evidence="5">
    <location>
        <begin position="486"/>
        <end position="512"/>
    </location>
</feature>
<dbReference type="InterPro" id="IPR056345">
    <property type="entry name" value="Znf-C2H2_CIZ1"/>
</dbReference>
<evidence type="ECO:0000259" key="6">
    <source>
        <dbReference type="PROSITE" id="PS00028"/>
    </source>
</evidence>
<dbReference type="PANTHER" id="PTHR15491">
    <property type="match status" value="1"/>
</dbReference>
<proteinExistence type="predicted"/>
<sequence length="1018" mass="111686">MEGEAGDLKEGLLAGRGGNWQEGGRILLLAGLEVDWKDGGADVARSCQAWECGREAQQAVFAGGGLQRVAMGGRGAAPAYGGDTALLPFLPPAAMFNQPQQQQLQQQQLQQLQQQQLQQLQQQQLQQQQWQQQQLLQLQQLLQQSPSQAPLPLAVSRGLPQQQPQQQLLSLQGTSSASLLNGSVLQRALLLQQLQGLDQFAMPPATYDSAGLTMPTATLGNFRGYNMATPSLTAPSLTPPQLATTNLQQFFPQATRQSLLGPPPVGVPINPSQLNLSGRAPQKQARTPSSTTPNRKDSSSQTMPVEDHSDPPEGSEEAAEPRASTPGDQGSTPRPDDIPKERHTPAPGPEPCEVSEPPAKRMKSSEEPAENGPPGQLQAKVQPQARMTVPKQTQTPELLPEPLEAHVLPRFQPRVLQIQAQVQPQTQPRMLPVDTQVQPKLQKQAQTQTSPEHFVPQQKQVLPELQQEAEPQKQVQPQPHSQLPRQVQLQQEAEPQKQVQPQVQPQLHSQPPRQAHSQPPVQVHTQAQPAVQPREQPPEHPSAQAPVQPPEQVHGQPQTQPQESVPAPERAPVHGTVREMPPDTVEAGGGLEKASPEPASTQACVGESREEEAASGLDVGEYEKRAREMLGVWGAGGSLKVTILQSSDSRAFSTVPLIPGPRPGDSSSTTSVAASAPARQALQFFCYICKANCTSQQEFQDHMSDAQHQQRLGEIQHMSQACLLSLLPVPRDVLEREDPPPRRWCNTCQLYYVGDLIQHRRTQDHKVGGPACCGVRGLAPEDTTWHPLGLFSFPQIAKQSLRPFCTVCNRYFKTPRKFVEHVKSQGHKDKAKELKTLEKEIAGQDEDHFITVDAVGCFEGDEEEEEEDDEEEEIEVEEEFCKQVRSRDISIEEWKGSEAYSPNTAYGVDFLVPVMGYVCRVCHKFYHSNSGAQLSHCKSLAHFENLQKYKAAKNPSPTTRPVSRRCAINARNALTALFTSGGRPPAQPSTQGTAKAPSKVMARPSQPPPPRRSSRLKT</sequence>
<protein>
    <submittedName>
        <fullName evidence="7">CDKN1A interacting zinc finger protein 1</fullName>
    </submittedName>
</protein>
<keyword evidence="4" id="KW-0175">Coiled coil</keyword>
<dbReference type="PROSITE" id="PS00028">
    <property type="entry name" value="ZINC_FINGER_C2H2_1"/>
    <property type="match status" value="1"/>
</dbReference>
<dbReference type="GO" id="GO:0008270">
    <property type="term" value="F:zinc ion binding"/>
    <property type="evidence" value="ECO:0007669"/>
    <property type="project" value="UniProtKB-KW"/>
</dbReference>
<dbReference type="InterPro" id="IPR036236">
    <property type="entry name" value="Znf_C2H2_sf"/>
</dbReference>
<accession>A0A2K6GSQ3</accession>
<keyword evidence="3" id="KW-0862">Zinc</keyword>
<feature type="domain" description="C2H2-type" evidence="6">
    <location>
        <begin position="805"/>
        <end position="827"/>
    </location>
</feature>
<dbReference type="InterPro" id="IPR003604">
    <property type="entry name" value="Matrin/U1-like-C_Znf_C2H2"/>
</dbReference>
<dbReference type="STRING" id="379532.ENSPCOP00000029262"/>
<dbReference type="Pfam" id="PF12171">
    <property type="entry name" value="zf-C2H2_jaz"/>
    <property type="match status" value="1"/>
</dbReference>
<dbReference type="InterPro" id="IPR022755">
    <property type="entry name" value="Znf_C2H2_jaz"/>
</dbReference>
<feature type="region of interest" description="Disordered" evidence="5">
    <location>
        <begin position="419"/>
        <end position="599"/>
    </location>
</feature>
<evidence type="ECO:0000313" key="7">
    <source>
        <dbReference type="Ensembl" id="ENSPCOP00000029262.1"/>
    </source>
</evidence>
<dbReference type="SMART" id="SM00355">
    <property type="entry name" value="ZnF_C2H2"/>
    <property type="match status" value="3"/>
</dbReference>
<feature type="compositionally biased region" description="Polar residues" evidence="5">
    <location>
        <begin position="515"/>
        <end position="529"/>
    </location>
</feature>
<feature type="compositionally biased region" description="Basic and acidic residues" evidence="5">
    <location>
        <begin position="334"/>
        <end position="344"/>
    </location>
</feature>
<dbReference type="Pfam" id="PF23330">
    <property type="entry name" value="zf-C2H2_14"/>
    <property type="match status" value="1"/>
</dbReference>
<name>A0A2K6GSQ3_PROCO</name>
<evidence type="ECO:0000256" key="3">
    <source>
        <dbReference type="ARBA" id="ARBA00022833"/>
    </source>
</evidence>
<dbReference type="AlphaFoldDB" id="A0A2K6GSQ3"/>
<keyword evidence="1" id="KW-0479">Metal-binding</keyword>
<reference evidence="7" key="2">
    <citation type="submission" date="2025-09" db="UniProtKB">
        <authorList>
            <consortium name="Ensembl"/>
        </authorList>
    </citation>
    <scope>IDENTIFICATION</scope>
</reference>
<keyword evidence="2" id="KW-0863">Zinc-finger</keyword>
<organism evidence="7 8">
    <name type="scientific">Propithecus coquereli</name>
    <name type="common">Coquerel's sifaka</name>
    <name type="synonym">Propithecus verreauxi coquereli</name>
    <dbReference type="NCBI Taxonomy" id="379532"/>
    <lineage>
        <taxon>Eukaryota</taxon>
        <taxon>Metazoa</taxon>
        <taxon>Chordata</taxon>
        <taxon>Craniata</taxon>
        <taxon>Vertebrata</taxon>
        <taxon>Euteleostomi</taxon>
        <taxon>Mammalia</taxon>
        <taxon>Eutheria</taxon>
        <taxon>Euarchontoglires</taxon>
        <taxon>Primates</taxon>
        <taxon>Strepsirrhini</taxon>
        <taxon>Lemuriformes</taxon>
        <taxon>Indriidae</taxon>
        <taxon>Propithecus</taxon>
    </lineage>
</organism>
<feature type="region of interest" description="Disordered" evidence="5">
    <location>
        <begin position="257"/>
        <end position="405"/>
    </location>
</feature>
<dbReference type="InterPro" id="IPR013087">
    <property type="entry name" value="Znf_C2H2_type"/>
</dbReference>
<keyword evidence="8" id="KW-1185">Reference proteome</keyword>
<dbReference type="GO" id="GO:0051457">
    <property type="term" value="P:maintenance of protein location in nucleus"/>
    <property type="evidence" value="ECO:0007669"/>
    <property type="project" value="Ensembl"/>
</dbReference>
<feature type="compositionally biased region" description="Polar residues" evidence="5">
    <location>
        <begin position="284"/>
        <end position="303"/>
    </location>
</feature>
<evidence type="ECO:0000256" key="5">
    <source>
        <dbReference type="SAM" id="MobiDB-lite"/>
    </source>
</evidence>
<dbReference type="GO" id="GO:0005654">
    <property type="term" value="C:nucleoplasm"/>
    <property type="evidence" value="ECO:0007669"/>
    <property type="project" value="Ensembl"/>
</dbReference>
<feature type="compositionally biased region" description="Polar residues" evidence="5">
    <location>
        <begin position="473"/>
        <end position="485"/>
    </location>
</feature>
<evidence type="ECO:0000313" key="8">
    <source>
        <dbReference type="Proteomes" id="UP000233160"/>
    </source>
</evidence>
<gene>
    <name evidence="7" type="primary">CIZ1</name>
</gene>
<evidence type="ECO:0000256" key="4">
    <source>
        <dbReference type="SAM" id="Coils"/>
    </source>
</evidence>
<dbReference type="SMART" id="SM00451">
    <property type="entry name" value="ZnF_U1"/>
    <property type="match status" value="3"/>
</dbReference>
<dbReference type="SUPFAM" id="SSF57667">
    <property type="entry name" value="beta-beta-alpha zinc fingers"/>
    <property type="match status" value="2"/>
</dbReference>
<dbReference type="GO" id="GO:0003676">
    <property type="term" value="F:nucleic acid binding"/>
    <property type="evidence" value="ECO:0007669"/>
    <property type="project" value="InterPro"/>
</dbReference>
<dbReference type="GeneTree" id="ENSGT00440000039084"/>
<dbReference type="GO" id="GO:0060816">
    <property type="term" value="P:random inactivation of X chromosome"/>
    <property type="evidence" value="ECO:0007669"/>
    <property type="project" value="Ensembl"/>
</dbReference>
<reference evidence="7" key="1">
    <citation type="submission" date="2025-08" db="UniProtKB">
        <authorList>
            <consortium name="Ensembl"/>
        </authorList>
    </citation>
    <scope>IDENTIFICATION</scope>
</reference>
<dbReference type="GO" id="GO:0032298">
    <property type="term" value="P:positive regulation of DNA-templated DNA replication initiation"/>
    <property type="evidence" value="ECO:0007669"/>
    <property type="project" value="Ensembl"/>
</dbReference>